<reference evidence="2" key="1">
    <citation type="submission" date="2020-05" db="EMBL/GenBank/DDBJ databases">
        <authorList>
            <person name="Chiriac C."/>
            <person name="Salcher M."/>
            <person name="Ghai R."/>
            <person name="Kavagutti S V."/>
        </authorList>
    </citation>
    <scope>NUCLEOTIDE SEQUENCE</scope>
</reference>
<evidence type="ECO:0000313" key="2">
    <source>
        <dbReference type="EMBL" id="CAB4937816.1"/>
    </source>
</evidence>
<organism evidence="2">
    <name type="scientific">freshwater metagenome</name>
    <dbReference type="NCBI Taxonomy" id="449393"/>
    <lineage>
        <taxon>unclassified sequences</taxon>
        <taxon>metagenomes</taxon>
        <taxon>ecological metagenomes</taxon>
    </lineage>
</organism>
<protein>
    <submittedName>
        <fullName evidence="2">Unannotated protein</fullName>
    </submittedName>
</protein>
<gene>
    <name evidence="2" type="ORF">UFOPK3662_01667</name>
</gene>
<dbReference type="Pfam" id="PF00534">
    <property type="entry name" value="Glycos_transf_1"/>
    <property type="match status" value="1"/>
</dbReference>
<dbReference type="GO" id="GO:0016757">
    <property type="term" value="F:glycosyltransferase activity"/>
    <property type="evidence" value="ECO:0007669"/>
    <property type="project" value="InterPro"/>
</dbReference>
<evidence type="ECO:0000259" key="1">
    <source>
        <dbReference type="Pfam" id="PF00534"/>
    </source>
</evidence>
<dbReference type="CDD" id="cd03801">
    <property type="entry name" value="GT4_PimA-like"/>
    <property type="match status" value="1"/>
</dbReference>
<dbReference type="EMBL" id="CAFBMW010000011">
    <property type="protein sequence ID" value="CAB4937816.1"/>
    <property type="molecule type" value="Genomic_DNA"/>
</dbReference>
<feature type="domain" description="Glycosyl transferase family 1" evidence="1">
    <location>
        <begin position="228"/>
        <end position="330"/>
    </location>
</feature>
<dbReference type="SUPFAM" id="SSF53756">
    <property type="entry name" value="UDP-Glycosyltransferase/glycogen phosphorylase"/>
    <property type="match status" value="1"/>
</dbReference>
<dbReference type="AlphaFoldDB" id="A0A6J7J3Y7"/>
<sequence>MPKALVLSGHDLRAWRAEHAAGGAPAELPYEVDALRTAGLDLVVRSNVESKVVDRLRRKIEHRTHYSVALPLTATAAAASADVVVAILEREGAFPSMLRSHHVPPWSRRPLVIWSCWLADDIRAATPEQREALVRRYSGADLITHLSRHETSVFTDAGFPEERLFPVTYGVSHRYYVPGEESERDIDLLAVGQDRGRDYATLFAAIADTDLTLDLVCRPENLTGMTVPPNVRVLGTVPRADYRRLLRRAKVVAVPTQVLTYPTGSSVALEASSSGCCVVATDTPAMADYIADGRTGVLVPPHDAAGWREALLRLRADDATRRRLGEGARRSVEETFNAEHMWVELAGEMRKRGLVP</sequence>
<dbReference type="PANTHER" id="PTHR12526:SF590">
    <property type="entry name" value="ALPHA-MALTOSE-1-PHOSPHATE SYNTHASE"/>
    <property type="match status" value="1"/>
</dbReference>
<dbReference type="InterPro" id="IPR001296">
    <property type="entry name" value="Glyco_trans_1"/>
</dbReference>
<name>A0A6J7J3Y7_9ZZZZ</name>
<proteinExistence type="predicted"/>
<accession>A0A6J7J3Y7</accession>
<dbReference type="Gene3D" id="3.40.50.2000">
    <property type="entry name" value="Glycogen Phosphorylase B"/>
    <property type="match status" value="1"/>
</dbReference>
<dbReference type="PANTHER" id="PTHR12526">
    <property type="entry name" value="GLYCOSYLTRANSFERASE"/>
    <property type="match status" value="1"/>
</dbReference>